<name>A0ABR2YD84_9CHLO</name>
<protein>
    <submittedName>
        <fullName evidence="1">Uncharacterized protein</fullName>
    </submittedName>
</protein>
<sequence length="219" mass="23877">MAVLLELPWILAAGGVGFMWISRKLYLRSNVLESSTDVVWDYPTSAAQDTHFDRVDQTTDDEAARCPFGRGICPAGALLTSVQPGLCTHPDSPPISPLHTEPALSVFRCLFLQLQPRDGSGFACNGITELQAAHRAGDLLAMLAVATRHNAALPPISNEVVAACERSLAAKEARLKQIEALPAWRWGISAAEQSALRESIKIYLERLFAFEADAHMKQL</sequence>
<organism evidence="1 2">
    <name type="scientific">Coccomyxa subellipsoidea</name>
    <dbReference type="NCBI Taxonomy" id="248742"/>
    <lineage>
        <taxon>Eukaryota</taxon>
        <taxon>Viridiplantae</taxon>
        <taxon>Chlorophyta</taxon>
        <taxon>core chlorophytes</taxon>
        <taxon>Trebouxiophyceae</taxon>
        <taxon>Trebouxiophyceae incertae sedis</taxon>
        <taxon>Coccomyxaceae</taxon>
        <taxon>Coccomyxa</taxon>
    </lineage>
</organism>
<comment type="caution">
    <text evidence="1">The sequence shown here is derived from an EMBL/GenBank/DDBJ whole genome shotgun (WGS) entry which is preliminary data.</text>
</comment>
<dbReference type="Proteomes" id="UP001491310">
    <property type="component" value="Unassembled WGS sequence"/>
</dbReference>
<reference evidence="1 2" key="1">
    <citation type="journal article" date="2024" name="Nat. Commun.">
        <title>Phylogenomics reveals the evolutionary origins of lichenization in chlorophyte algae.</title>
        <authorList>
            <person name="Puginier C."/>
            <person name="Libourel C."/>
            <person name="Otte J."/>
            <person name="Skaloud P."/>
            <person name="Haon M."/>
            <person name="Grisel S."/>
            <person name="Petersen M."/>
            <person name="Berrin J.G."/>
            <person name="Delaux P.M."/>
            <person name="Dal Grande F."/>
            <person name="Keller J."/>
        </authorList>
    </citation>
    <scope>NUCLEOTIDE SEQUENCE [LARGE SCALE GENOMIC DNA]</scope>
    <source>
        <strain evidence="1 2">SAG 216-7</strain>
    </source>
</reference>
<evidence type="ECO:0000313" key="2">
    <source>
        <dbReference type="Proteomes" id="UP001491310"/>
    </source>
</evidence>
<evidence type="ECO:0000313" key="1">
    <source>
        <dbReference type="EMBL" id="KAK9902849.1"/>
    </source>
</evidence>
<proteinExistence type="predicted"/>
<accession>A0ABR2YD84</accession>
<dbReference type="EMBL" id="JALJOT010000015">
    <property type="protein sequence ID" value="KAK9902849.1"/>
    <property type="molecule type" value="Genomic_DNA"/>
</dbReference>
<keyword evidence="2" id="KW-1185">Reference proteome</keyword>
<gene>
    <name evidence="1" type="ORF">WJX75_008472</name>
</gene>